<dbReference type="AlphaFoldDB" id="T1FQ52"/>
<organism evidence="7 8">
    <name type="scientific">Helobdella robusta</name>
    <name type="common">Californian leech</name>
    <dbReference type="NCBI Taxonomy" id="6412"/>
    <lineage>
        <taxon>Eukaryota</taxon>
        <taxon>Metazoa</taxon>
        <taxon>Spiralia</taxon>
        <taxon>Lophotrochozoa</taxon>
        <taxon>Annelida</taxon>
        <taxon>Clitellata</taxon>
        <taxon>Hirudinea</taxon>
        <taxon>Rhynchobdellida</taxon>
        <taxon>Glossiphoniidae</taxon>
        <taxon>Helobdella</taxon>
    </lineage>
</organism>
<feature type="transmembrane region" description="Helical" evidence="4">
    <location>
        <begin position="94"/>
        <end position="115"/>
    </location>
</feature>
<keyword evidence="1" id="KW-0677">Repeat</keyword>
<keyword evidence="8" id="KW-1185">Reference proteome</keyword>
<feature type="repeat" description="ANK" evidence="3">
    <location>
        <begin position="246"/>
        <end position="278"/>
    </location>
</feature>
<dbReference type="Pfam" id="PF07525">
    <property type="entry name" value="SOCS_box"/>
    <property type="match status" value="1"/>
</dbReference>
<dbReference type="Pfam" id="PF00023">
    <property type="entry name" value="Ank"/>
    <property type="match status" value="1"/>
</dbReference>
<feature type="repeat" description="ANK" evidence="3">
    <location>
        <begin position="212"/>
        <end position="244"/>
    </location>
</feature>
<dbReference type="RefSeq" id="XP_009019515.1">
    <property type="nucleotide sequence ID" value="XM_009021267.1"/>
</dbReference>
<dbReference type="Pfam" id="PF12796">
    <property type="entry name" value="Ank_2"/>
    <property type="match status" value="2"/>
</dbReference>
<feature type="transmembrane region" description="Helical" evidence="4">
    <location>
        <begin position="68"/>
        <end position="87"/>
    </location>
</feature>
<dbReference type="InterPro" id="IPR002110">
    <property type="entry name" value="Ankyrin_rpt"/>
</dbReference>
<dbReference type="PROSITE" id="PS50088">
    <property type="entry name" value="ANK_REPEAT"/>
    <property type="match status" value="4"/>
</dbReference>
<dbReference type="InterPro" id="IPR036770">
    <property type="entry name" value="Ankyrin_rpt-contain_sf"/>
</dbReference>
<evidence type="ECO:0000256" key="3">
    <source>
        <dbReference type="PROSITE-ProRule" id="PRU00023"/>
    </source>
</evidence>
<feature type="repeat" description="ANK" evidence="3">
    <location>
        <begin position="345"/>
        <end position="377"/>
    </location>
</feature>
<dbReference type="HOGENOM" id="CLU_493712_0_0_1"/>
<feature type="domain" description="SOCS box" evidence="5">
    <location>
        <begin position="499"/>
        <end position="542"/>
    </location>
</feature>
<dbReference type="EnsemblMetazoa" id="HelroT188577">
    <property type="protein sequence ID" value="HelroP188577"/>
    <property type="gene ID" value="HelroG188577"/>
</dbReference>
<reference evidence="7" key="3">
    <citation type="submission" date="2015-06" db="UniProtKB">
        <authorList>
            <consortium name="EnsemblMetazoa"/>
        </authorList>
    </citation>
    <scope>IDENTIFICATION</scope>
</reference>
<dbReference type="InterPro" id="IPR036036">
    <property type="entry name" value="SOCS_box-like_dom_sf"/>
</dbReference>
<evidence type="ECO:0000313" key="6">
    <source>
        <dbReference type="EMBL" id="ESO02107.1"/>
    </source>
</evidence>
<evidence type="ECO:0000256" key="4">
    <source>
        <dbReference type="SAM" id="Phobius"/>
    </source>
</evidence>
<dbReference type="SMART" id="SM00248">
    <property type="entry name" value="ANK"/>
    <property type="match status" value="8"/>
</dbReference>
<evidence type="ECO:0000313" key="7">
    <source>
        <dbReference type="EnsemblMetazoa" id="HelroP188577"/>
    </source>
</evidence>
<sequence>MNMKNEHIKLIMVITASSVLAVALVLSIAFTSIFIVSLLRSTFAFIIAIIHFITEVITAIVAAITSGLTITCSIIVAVSTAAFILPASKIKGRVFVSFLIASTSTASYISAIFIFTAPKMGTEVATAVVMAAASSVAFAAAWAVGIMVGSKHVFEMVRRNNHRMLRIILKFNVCIRQKDLDVGLLYSSKIGYQECFEHLLEAGANPNVVDSYENTPLAMSCELGNDQMVEMLIAKGANIEAKSGGGRGTALHRASNWGYEKCVNILLKYGATPHARDASNRTPLMLACIHAPDVDKIVKVLLNAGSDVNAISNDFKTALHYACSRSINLNSLINSGADVNLKDIEGNTALHLAASKGNFQVLEELLMAGANVNLLNNQNKNPLHMAAINGCVKSIDILYKVCSVTKDSSGHCPLWYSAKNGFYDAVVYFIKTNSYIIKNDFEFQNVSNDPVEAALESRHSLIAKVLLIGGYCDRSVSKWLSNLTVTPWLEDNLACVEWLKKFRCNPKPLKHICRRVIREVLKHRVVYLSSHIQFPSILIRYINLDELLNPIC</sequence>
<dbReference type="eggNOG" id="KOG4177">
    <property type="taxonomic scope" value="Eukaryota"/>
</dbReference>
<dbReference type="CTD" id="20210949"/>
<dbReference type="PANTHER" id="PTHR24198">
    <property type="entry name" value="ANKYRIN REPEAT AND PROTEIN KINASE DOMAIN-CONTAINING PROTEIN"/>
    <property type="match status" value="1"/>
</dbReference>
<reference evidence="8" key="1">
    <citation type="submission" date="2012-12" db="EMBL/GenBank/DDBJ databases">
        <authorList>
            <person name="Hellsten U."/>
            <person name="Grimwood J."/>
            <person name="Chapman J.A."/>
            <person name="Shapiro H."/>
            <person name="Aerts A."/>
            <person name="Otillar R.P."/>
            <person name="Terry A.Y."/>
            <person name="Boore J.L."/>
            <person name="Simakov O."/>
            <person name="Marletaz F."/>
            <person name="Cho S.-J."/>
            <person name="Edsinger-Gonzales E."/>
            <person name="Havlak P."/>
            <person name="Kuo D.-H."/>
            <person name="Larsson T."/>
            <person name="Lv J."/>
            <person name="Arendt D."/>
            <person name="Savage R."/>
            <person name="Osoegawa K."/>
            <person name="de Jong P."/>
            <person name="Lindberg D.R."/>
            <person name="Seaver E.C."/>
            <person name="Weisblat D.A."/>
            <person name="Putnam N.H."/>
            <person name="Grigoriev I.V."/>
            <person name="Rokhsar D.S."/>
        </authorList>
    </citation>
    <scope>NUCLEOTIDE SEQUENCE</scope>
</reference>
<reference evidence="6 8" key="2">
    <citation type="journal article" date="2013" name="Nature">
        <title>Insights into bilaterian evolution from three spiralian genomes.</title>
        <authorList>
            <person name="Simakov O."/>
            <person name="Marletaz F."/>
            <person name="Cho S.J."/>
            <person name="Edsinger-Gonzales E."/>
            <person name="Havlak P."/>
            <person name="Hellsten U."/>
            <person name="Kuo D.H."/>
            <person name="Larsson T."/>
            <person name="Lv J."/>
            <person name="Arendt D."/>
            <person name="Savage R."/>
            <person name="Osoegawa K."/>
            <person name="de Jong P."/>
            <person name="Grimwood J."/>
            <person name="Chapman J.A."/>
            <person name="Shapiro H."/>
            <person name="Aerts A."/>
            <person name="Otillar R.P."/>
            <person name="Terry A.Y."/>
            <person name="Boore J.L."/>
            <person name="Grigoriev I.V."/>
            <person name="Lindberg D.R."/>
            <person name="Seaver E.C."/>
            <person name="Weisblat D.A."/>
            <person name="Putnam N.H."/>
            <person name="Rokhsar D.S."/>
        </authorList>
    </citation>
    <scope>NUCLEOTIDE SEQUENCE</scope>
</reference>
<dbReference type="EMBL" id="KB096742">
    <property type="protein sequence ID" value="ESO02107.1"/>
    <property type="molecule type" value="Genomic_DNA"/>
</dbReference>
<dbReference type="SUPFAM" id="SSF158235">
    <property type="entry name" value="SOCS box-like"/>
    <property type="match status" value="1"/>
</dbReference>
<dbReference type="InterPro" id="IPR001496">
    <property type="entry name" value="SOCS_box"/>
</dbReference>
<dbReference type="GeneID" id="20210949"/>
<feature type="transmembrane region" description="Helical" evidence="4">
    <location>
        <begin position="12"/>
        <end position="36"/>
    </location>
</feature>
<dbReference type="OrthoDB" id="194358at2759"/>
<dbReference type="InParanoid" id="T1FQ52"/>
<evidence type="ECO:0000259" key="5">
    <source>
        <dbReference type="PROSITE" id="PS50225"/>
    </source>
</evidence>
<feature type="repeat" description="ANK" evidence="3">
    <location>
        <begin position="279"/>
        <end position="313"/>
    </location>
</feature>
<gene>
    <name evidence="7" type="primary">20210949</name>
    <name evidence="6" type="ORF">HELRODRAFT_188577</name>
</gene>
<dbReference type="PROSITE" id="PS50225">
    <property type="entry name" value="SOCS"/>
    <property type="match status" value="1"/>
</dbReference>
<feature type="transmembrane region" description="Helical" evidence="4">
    <location>
        <begin position="43"/>
        <end position="62"/>
    </location>
</feature>
<proteinExistence type="predicted"/>
<feature type="transmembrane region" description="Helical" evidence="4">
    <location>
        <begin position="127"/>
        <end position="149"/>
    </location>
</feature>
<evidence type="ECO:0000256" key="2">
    <source>
        <dbReference type="ARBA" id="ARBA00023043"/>
    </source>
</evidence>
<dbReference type="OMA" id="QHYCRCV"/>
<dbReference type="Proteomes" id="UP000015101">
    <property type="component" value="Unassembled WGS sequence"/>
</dbReference>
<dbReference type="SUPFAM" id="SSF48403">
    <property type="entry name" value="Ankyrin repeat"/>
    <property type="match status" value="1"/>
</dbReference>
<dbReference type="Gene3D" id="1.25.40.20">
    <property type="entry name" value="Ankyrin repeat-containing domain"/>
    <property type="match status" value="2"/>
</dbReference>
<protein>
    <recommendedName>
        <fullName evidence="5">SOCS box domain-containing protein</fullName>
    </recommendedName>
</protein>
<dbReference type="KEGG" id="hro:HELRODRAFT_188577"/>
<keyword evidence="2 3" id="KW-0040">ANK repeat</keyword>
<dbReference type="PROSITE" id="PS50297">
    <property type="entry name" value="ANK_REP_REGION"/>
    <property type="match status" value="3"/>
</dbReference>
<evidence type="ECO:0000256" key="1">
    <source>
        <dbReference type="ARBA" id="ARBA00022737"/>
    </source>
</evidence>
<dbReference type="STRING" id="6412.T1FQ52"/>
<keyword evidence="4" id="KW-1133">Transmembrane helix</keyword>
<keyword evidence="4" id="KW-0812">Transmembrane</keyword>
<name>T1FQ52_HELRO</name>
<accession>T1FQ52</accession>
<evidence type="ECO:0000313" key="8">
    <source>
        <dbReference type="Proteomes" id="UP000015101"/>
    </source>
</evidence>
<dbReference type="GO" id="GO:0035556">
    <property type="term" value="P:intracellular signal transduction"/>
    <property type="evidence" value="ECO:0007669"/>
    <property type="project" value="InterPro"/>
</dbReference>
<dbReference type="EMBL" id="AMQM01000798">
    <property type="status" value="NOT_ANNOTATED_CDS"/>
    <property type="molecule type" value="Genomic_DNA"/>
</dbReference>
<dbReference type="PANTHER" id="PTHR24198:SF165">
    <property type="entry name" value="ANKYRIN REPEAT-CONTAINING PROTEIN-RELATED"/>
    <property type="match status" value="1"/>
</dbReference>
<keyword evidence="4" id="KW-0472">Membrane</keyword>